<name>A0A928ZYY5_LEPEC</name>
<sequence length="139" mass="15805">MAVPQKKSTLTKDALVQMALTRLGGRKAYYKKLSKQELEALLNSDSLVQDAFSKVVKLLMESAKTNLSANGRRLVAENKAGQFEGHYKEELQRRTYIEQQYYKVLQQLRQLLDVEESEILRAAKTATQLLKEMLGSSKP</sequence>
<reference evidence="1" key="1">
    <citation type="submission" date="2020-10" db="EMBL/GenBank/DDBJ databases">
        <authorList>
            <person name="Castelo-Branco R."/>
            <person name="Eusebio N."/>
            <person name="Adriana R."/>
            <person name="Vieira A."/>
            <person name="Brugerolle De Fraissinette N."/>
            <person name="Rezende De Castro R."/>
            <person name="Schneider M.P."/>
            <person name="Vasconcelos V."/>
            <person name="Leao P.N."/>
        </authorList>
    </citation>
    <scope>NUCLEOTIDE SEQUENCE</scope>
    <source>
        <strain evidence="1">LEGE 11479</strain>
    </source>
</reference>
<evidence type="ECO:0000313" key="1">
    <source>
        <dbReference type="EMBL" id="MBE9069948.1"/>
    </source>
</evidence>
<keyword evidence="2" id="KW-1185">Reference proteome</keyword>
<organism evidence="1 2">
    <name type="scientific">Leptolyngbya cf. ectocarpi LEGE 11479</name>
    <dbReference type="NCBI Taxonomy" id="1828722"/>
    <lineage>
        <taxon>Bacteria</taxon>
        <taxon>Bacillati</taxon>
        <taxon>Cyanobacteriota</taxon>
        <taxon>Cyanophyceae</taxon>
        <taxon>Leptolyngbyales</taxon>
        <taxon>Leptolyngbyaceae</taxon>
        <taxon>Leptolyngbya group</taxon>
        <taxon>Leptolyngbya</taxon>
    </lineage>
</organism>
<accession>A0A928ZYY5</accession>
<dbReference type="RefSeq" id="WP_193995835.1">
    <property type="nucleotide sequence ID" value="NZ_JADEXP010000346.1"/>
</dbReference>
<proteinExistence type="predicted"/>
<gene>
    <name evidence="1" type="ORF">IQ260_25225</name>
</gene>
<dbReference type="Proteomes" id="UP000615026">
    <property type="component" value="Unassembled WGS sequence"/>
</dbReference>
<comment type="caution">
    <text evidence="1">The sequence shown here is derived from an EMBL/GenBank/DDBJ whole genome shotgun (WGS) entry which is preliminary data.</text>
</comment>
<protein>
    <submittedName>
        <fullName evidence="1">Uncharacterized protein</fullName>
    </submittedName>
</protein>
<dbReference type="EMBL" id="JADEXP010000346">
    <property type="protein sequence ID" value="MBE9069948.1"/>
    <property type="molecule type" value="Genomic_DNA"/>
</dbReference>
<evidence type="ECO:0000313" key="2">
    <source>
        <dbReference type="Proteomes" id="UP000615026"/>
    </source>
</evidence>
<dbReference type="AlphaFoldDB" id="A0A928ZYY5"/>